<accession>A0A8H6R8Z2</accession>
<dbReference type="EMBL" id="JABCIY010000313">
    <property type="protein sequence ID" value="KAF7185676.1"/>
    <property type="molecule type" value="Genomic_DNA"/>
</dbReference>
<evidence type="ECO:0000313" key="4">
    <source>
        <dbReference type="Proteomes" id="UP000660729"/>
    </source>
</evidence>
<evidence type="ECO:0000256" key="1">
    <source>
        <dbReference type="SAM" id="MobiDB-lite"/>
    </source>
</evidence>
<feature type="region of interest" description="Disordered" evidence="1">
    <location>
        <begin position="57"/>
        <end position="85"/>
    </location>
</feature>
<feature type="compositionally biased region" description="Polar residues" evidence="1">
    <location>
        <begin position="73"/>
        <end position="85"/>
    </location>
</feature>
<dbReference type="AlphaFoldDB" id="A0A8H6R8Z2"/>
<name>A0A8H6R8Z2_9PEZI</name>
<evidence type="ECO:0000259" key="2">
    <source>
        <dbReference type="Pfam" id="PF14420"/>
    </source>
</evidence>
<reference evidence="3" key="1">
    <citation type="submission" date="2020-04" db="EMBL/GenBank/DDBJ databases">
        <title>Draft genome resource of the tomato pathogen Pseudocercospora fuligena.</title>
        <authorList>
            <person name="Zaccaron A."/>
        </authorList>
    </citation>
    <scope>NUCLEOTIDE SEQUENCE</scope>
    <source>
        <strain evidence="3">PF001</strain>
    </source>
</reference>
<dbReference type="Proteomes" id="UP000660729">
    <property type="component" value="Unassembled WGS sequence"/>
</dbReference>
<gene>
    <name evidence="3" type="ORF">HII31_13017</name>
</gene>
<dbReference type="InterPro" id="IPR025676">
    <property type="entry name" value="Clr5_dom"/>
</dbReference>
<dbReference type="OrthoDB" id="194358at2759"/>
<dbReference type="Pfam" id="PF14420">
    <property type="entry name" value="Clr5"/>
    <property type="match status" value="1"/>
</dbReference>
<comment type="caution">
    <text evidence="3">The sequence shown here is derived from an EMBL/GenBank/DDBJ whole genome shotgun (WGS) entry which is preliminary data.</text>
</comment>
<keyword evidence="4" id="KW-1185">Reference proteome</keyword>
<protein>
    <recommendedName>
        <fullName evidence="2">Clr5 domain-containing protein</fullName>
    </recommendedName>
</protein>
<organism evidence="3 4">
    <name type="scientific">Pseudocercospora fuligena</name>
    <dbReference type="NCBI Taxonomy" id="685502"/>
    <lineage>
        <taxon>Eukaryota</taxon>
        <taxon>Fungi</taxon>
        <taxon>Dikarya</taxon>
        <taxon>Ascomycota</taxon>
        <taxon>Pezizomycotina</taxon>
        <taxon>Dothideomycetes</taxon>
        <taxon>Dothideomycetidae</taxon>
        <taxon>Mycosphaerellales</taxon>
        <taxon>Mycosphaerellaceae</taxon>
        <taxon>Pseudocercospora</taxon>
    </lineage>
</organism>
<sequence length="504" mass="58201">MTKDWSSVKDEVHRLYRGRCTLREIQKRLYKQDGFKASTRTWRKKFKEWGIKEETARALNTDEAGNTDDLGSPSANEQNTMTVSRTPDAALRAFTDRMAQLDTRDTVDFLRHETISTTDVLKMLHDLIEEFGDYDHTDANACSYYGKIGSILHNLDTRNILVDQHFLKKLAKKIFWDVLKDRRPVLNEAGRCAKIMHVYHKWSAPEDCEDQHVQCDHSVKCRNVARATILHVSNWDVLPEELFYGWEDGAAEIIMHAWVTGDLPYGGQRLEQFLRQIRHSSSMQTWPLALPNYVIEHIPDHLAETKLQAMRHLIAPLKSAWFWSPHWRAIGLADVDGLCYDLHSLINVKEPLRWRLAEAMLQYNRDGRQDPGRCLHLLTSRDPDVVFPSLRHFAHDINATTKAALELELSQRKSLRGLSNSERHNIIQFIVHVVTLAWMNLAPQGYRGWSWLEIASEVIRLRKEVGGLPDLKFSINTEPFIRAARQLNATVLEELCPKVVVDCT</sequence>
<proteinExistence type="predicted"/>
<evidence type="ECO:0000313" key="3">
    <source>
        <dbReference type="EMBL" id="KAF7185676.1"/>
    </source>
</evidence>
<feature type="domain" description="Clr5" evidence="2">
    <location>
        <begin position="1"/>
        <end position="52"/>
    </location>
</feature>